<keyword evidence="2" id="KW-0815">Transposition</keyword>
<dbReference type="InterPro" id="IPR032874">
    <property type="entry name" value="DDE_dom"/>
</dbReference>
<keyword evidence="3" id="KW-0238">DNA-binding</keyword>
<dbReference type="InterPro" id="IPR012337">
    <property type="entry name" value="RNaseH-like_sf"/>
</dbReference>
<evidence type="ECO:0000313" key="7">
    <source>
        <dbReference type="EMBL" id="PHM48546.1"/>
    </source>
</evidence>
<organism evidence="6">
    <name type="scientific">Xenorhabdus hominickii</name>
    <dbReference type="NCBI Taxonomy" id="351679"/>
    <lineage>
        <taxon>Bacteria</taxon>
        <taxon>Pseudomonadati</taxon>
        <taxon>Pseudomonadota</taxon>
        <taxon>Gammaproteobacteria</taxon>
        <taxon>Enterobacterales</taxon>
        <taxon>Morganellaceae</taxon>
        <taxon>Xenorhabdus</taxon>
    </lineage>
</organism>
<dbReference type="EMBL" id="KX517799">
    <property type="protein sequence ID" value="ARD69692.1"/>
    <property type="molecule type" value="Genomic_DNA"/>
</dbReference>
<dbReference type="GO" id="GO:0006310">
    <property type="term" value="P:DNA recombination"/>
    <property type="evidence" value="ECO:0007669"/>
    <property type="project" value="UniProtKB-KW"/>
</dbReference>
<evidence type="ECO:0000256" key="1">
    <source>
        <dbReference type="ARBA" id="ARBA00002286"/>
    </source>
</evidence>
<reference evidence="7 8" key="2">
    <citation type="journal article" date="2017" name="Nat. Microbiol.">
        <title>Natural product diversity associated with the nematode symbionts Photorhabdus and Xenorhabdus.</title>
        <authorList>
            <person name="Tobias N.J."/>
            <person name="Wolff H."/>
            <person name="Djahanschiri B."/>
            <person name="Grundmann F."/>
            <person name="Kronenwerth M."/>
            <person name="Shi Y.M."/>
            <person name="Simonyi S."/>
            <person name="Grun P."/>
            <person name="Shapiro-Ilan D."/>
            <person name="Pidot S.J."/>
            <person name="Stinear T.P."/>
            <person name="Ebersberger I."/>
            <person name="Bode H.B."/>
        </authorList>
    </citation>
    <scope>NUCLEOTIDE SEQUENCE [LARGE SCALE GENOMIC DNA]</scope>
    <source>
        <strain evidence="7 8">DSM 17903</strain>
    </source>
</reference>
<dbReference type="Gene3D" id="3.30.420.10">
    <property type="entry name" value="Ribonuclease H-like superfamily/Ribonuclease H"/>
    <property type="match status" value="1"/>
</dbReference>
<evidence type="ECO:0000313" key="6">
    <source>
        <dbReference type="EMBL" id="ARD69692.1"/>
    </source>
</evidence>
<dbReference type="PROSITE" id="PS50994">
    <property type="entry name" value="INTEGRASE"/>
    <property type="match status" value="1"/>
</dbReference>
<accession>A0A1V0M494</accession>
<name>A0A1V0M494_XENHO</name>
<dbReference type="PANTHER" id="PTHR35528:SF3">
    <property type="entry name" value="BLL1675 PROTEIN"/>
    <property type="match status" value="1"/>
</dbReference>
<keyword evidence="4" id="KW-0233">DNA recombination</keyword>
<dbReference type="InterPro" id="IPR001584">
    <property type="entry name" value="Integrase_cat-core"/>
</dbReference>
<sequence length="235" mass="27499">MESDMPLIRKAFKRLHYPTDIIAQCVRWYLSYALSLRDLEEIMAERGIVVDHSTLYRWVIRLTPLLNKAFRQYKRTVGRRWRMDETYLKIKGQWRYLYRAVDSAGNTVDFLLTANRDSDAARRFFNKGLRQHARPEVVTLDKSGANKAAVDGLNAGKQKKNRIKIRQNNYLNNLIEQDHRNIKRRVRAMLGFGSFRRAQTLLAGIEWVHMIRKGQFQPPQGQGLSSAQQFYLLAA</sequence>
<feature type="domain" description="Integrase catalytic" evidence="5">
    <location>
        <begin position="60"/>
        <end position="234"/>
    </location>
</feature>
<dbReference type="EMBL" id="NJAI01000078">
    <property type="protein sequence ID" value="PHM48546.1"/>
    <property type="molecule type" value="Genomic_DNA"/>
</dbReference>
<dbReference type="InterPro" id="IPR052183">
    <property type="entry name" value="IS_Transposase"/>
</dbReference>
<dbReference type="GO" id="GO:0003677">
    <property type="term" value="F:DNA binding"/>
    <property type="evidence" value="ECO:0007669"/>
    <property type="project" value="UniProtKB-KW"/>
</dbReference>
<dbReference type="NCBIfam" id="NF033587">
    <property type="entry name" value="transpos_IS6"/>
    <property type="match status" value="1"/>
</dbReference>
<dbReference type="GO" id="GO:0032196">
    <property type="term" value="P:transposition"/>
    <property type="evidence" value="ECO:0007669"/>
    <property type="project" value="UniProtKB-KW"/>
</dbReference>
<dbReference type="SUPFAM" id="SSF53098">
    <property type="entry name" value="Ribonuclease H-like"/>
    <property type="match status" value="1"/>
</dbReference>
<dbReference type="GO" id="GO:0015074">
    <property type="term" value="P:DNA integration"/>
    <property type="evidence" value="ECO:0007669"/>
    <property type="project" value="InterPro"/>
</dbReference>
<dbReference type="InterPro" id="IPR036397">
    <property type="entry name" value="RNaseH_sf"/>
</dbReference>
<protein>
    <submittedName>
        <fullName evidence="6">Integrase core domain protein</fullName>
    </submittedName>
    <submittedName>
        <fullName evidence="7">Transposase</fullName>
    </submittedName>
</protein>
<dbReference type="Proteomes" id="UP000225433">
    <property type="component" value="Unassembled WGS sequence"/>
</dbReference>
<proteinExistence type="predicted"/>
<keyword evidence="6" id="KW-0614">Plasmid</keyword>
<dbReference type="PANTHER" id="PTHR35528">
    <property type="entry name" value="BLL1675 PROTEIN"/>
    <property type="match status" value="1"/>
</dbReference>
<dbReference type="Pfam" id="PF13610">
    <property type="entry name" value="DDE_Tnp_IS240"/>
    <property type="match status" value="1"/>
</dbReference>
<gene>
    <name evidence="7" type="ORF">Xhom_05032</name>
</gene>
<dbReference type="AlphaFoldDB" id="A0A1V0M494"/>
<evidence type="ECO:0000313" key="8">
    <source>
        <dbReference type="Proteomes" id="UP000225433"/>
    </source>
</evidence>
<comment type="function">
    <text evidence="1">Involved in the transposition of the insertion sequence.</text>
</comment>
<evidence type="ECO:0000256" key="2">
    <source>
        <dbReference type="ARBA" id="ARBA00022578"/>
    </source>
</evidence>
<dbReference type="InterPro" id="IPR047930">
    <property type="entry name" value="Transpos_IS6"/>
</dbReference>
<reference evidence="6" key="1">
    <citation type="journal article" date="2017" name="J. Invertebr. Pathol.">
        <title>Identification and bacterial characteristics of Xenorhabdus hominickii ANU101 from an entomopathogenic nematode, Steinernema monticolum.</title>
        <authorList>
            <person name="Park Y."/>
            <person name="Kang S."/>
            <person name="Sadekuzzaman M."/>
            <person name="Kim H."/>
            <person name="Jung J.K."/>
            <person name="Kim Y."/>
        </authorList>
    </citation>
    <scope>NUCLEOTIDE SEQUENCE</scope>
    <source>
        <strain evidence="6">ANU101</strain>
        <plasmid evidence="6">unnamed2</plasmid>
    </source>
</reference>
<geneLocation type="plasmid" evidence="6">
    <name>unnamed2</name>
</geneLocation>
<evidence type="ECO:0000256" key="4">
    <source>
        <dbReference type="ARBA" id="ARBA00023172"/>
    </source>
</evidence>
<evidence type="ECO:0000256" key="3">
    <source>
        <dbReference type="ARBA" id="ARBA00023125"/>
    </source>
</evidence>
<evidence type="ECO:0000259" key="5">
    <source>
        <dbReference type="PROSITE" id="PS50994"/>
    </source>
</evidence>